<reference evidence="1" key="1">
    <citation type="submission" date="2020-05" db="EMBL/GenBank/DDBJ databases">
        <title>Complete genome sequence of Pseudomonas sp. Sm006.</title>
        <authorList>
            <person name="Takeuchi K."/>
            <person name="Someya N."/>
        </authorList>
    </citation>
    <scope>NUCLEOTIDE SEQUENCE</scope>
    <source>
        <strain evidence="1">Sm006</strain>
    </source>
</reference>
<evidence type="ECO:0000313" key="1">
    <source>
        <dbReference type="EMBL" id="BCD87435.1"/>
    </source>
</evidence>
<keyword evidence="2" id="KW-1185">Reference proteome</keyword>
<dbReference type="EMBL" id="AP023081">
    <property type="protein sequence ID" value="BCD87435.1"/>
    <property type="molecule type" value="Genomic_DNA"/>
</dbReference>
<sequence length="64" mass="7067">MRTAPVITNLANILALCLDKTLPPLPRLTDGSAAQRAVNFQARWIFWLRAKSGSMVSALISLTW</sequence>
<gene>
    <name evidence="1" type="ORF">PSm6_38420</name>
</gene>
<protein>
    <submittedName>
        <fullName evidence="1">Uncharacterized protein</fullName>
    </submittedName>
</protein>
<evidence type="ECO:0000313" key="2">
    <source>
        <dbReference type="Proteomes" id="UP001064896"/>
    </source>
</evidence>
<dbReference type="Proteomes" id="UP001064896">
    <property type="component" value="Chromosome"/>
</dbReference>
<name>A0ABM7LCU8_9PSED</name>
<accession>A0ABM7LCU8</accession>
<organism evidence="1 2">
    <name type="scientific">Pseudomonas solani</name>
    <dbReference type="NCBI Taxonomy" id="2731552"/>
    <lineage>
        <taxon>Bacteria</taxon>
        <taxon>Pseudomonadati</taxon>
        <taxon>Pseudomonadota</taxon>
        <taxon>Gammaproteobacteria</taxon>
        <taxon>Pseudomonadales</taxon>
        <taxon>Pseudomonadaceae</taxon>
        <taxon>Pseudomonas</taxon>
    </lineage>
</organism>
<proteinExistence type="predicted"/>